<name>A0ACC4E9F3_PURLI</name>
<evidence type="ECO:0000313" key="2">
    <source>
        <dbReference type="Proteomes" id="UP001638806"/>
    </source>
</evidence>
<keyword evidence="2" id="KW-1185">Reference proteome</keyword>
<proteinExistence type="predicted"/>
<gene>
    <name evidence="1" type="ORF">ACCO45_001891</name>
</gene>
<dbReference type="Proteomes" id="UP001638806">
    <property type="component" value="Unassembled WGS sequence"/>
</dbReference>
<reference evidence="1" key="1">
    <citation type="submission" date="2024-12" db="EMBL/GenBank/DDBJ databases">
        <title>Comparative genomics and development of molecular markers within Purpureocillium lilacinum and among Purpureocillium species.</title>
        <authorList>
            <person name="Yeh Z.-Y."/>
            <person name="Ni N.-T."/>
            <person name="Lo P.-H."/>
            <person name="Mushyakhwo K."/>
            <person name="Lin C.-F."/>
            <person name="Nai Y.-S."/>
        </authorList>
    </citation>
    <scope>NUCLEOTIDE SEQUENCE</scope>
    <source>
        <strain evidence="1">NCHU-NPUST-175</strain>
    </source>
</reference>
<protein>
    <submittedName>
        <fullName evidence="1">Uncharacterized protein</fullName>
    </submittedName>
</protein>
<dbReference type="EMBL" id="JBGNUJ010000002">
    <property type="protein sequence ID" value="KAL3964887.1"/>
    <property type="molecule type" value="Genomic_DNA"/>
</dbReference>
<sequence length="306" mass="36185">MRWLEDIPLELRLQIYTDLCESSPVRIHNINAPETCTFLKTKPCQYRSFAASLLLTCKAVKAEFEPIYLAQTSFIAHHDSPESCFYNCLSFSSDSSQVCFFKQTESRPLNDFFKPNDFQMHLDRHGINESSFNKRYFERFTVTEQLGCSRFPTHWVTELDLLLELLCFCRGKVDEVEFWYHPIRWRPVEAAVPWHVIVNRNCDFTIRGPTMEGFLALEKKLQKAIQILWPGYGTYDRFPYVWKDRTEMRRRATTGIPEPSFVFVQDARNSRQEHTANCSVEKQGRYWVYCNCGDWDHFGQVMDRDE</sequence>
<evidence type="ECO:0000313" key="1">
    <source>
        <dbReference type="EMBL" id="KAL3964887.1"/>
    </source>
</evidence>
<accession>A0ACC4E9F3</accession>
<organism evidence="1 2">
    <name type="scientific">Purpureocillium lilacinum</name>
    <name type="common">Paecilomyces lilacinus</name>
    <dbReference type="NCBI Taxonomy" id="33203"/>
    <lineage>
        <taxon>Eukaryota</taxon>
        <taxon>Fungi</taxon>
        <taxon>Dikarya</taxon>
        <taxon>Ascomycota</taxon>
        <taxon>Pezizomycotina</taxon>
        <taxon>Sordariomycetes</taxon>
        <taxon>Hypocreomycetidae</taxon>
        <taxon>Hypocreales</taxon>
        <taxon>Ophiocordycipitaceae</taxon>
        <taxon>Purpureocillium</taxon>
    </lineage>
</organism>
<comment type="caution">
    <text evidence="1">The sequence shown here is derived from an EMBL/GenBank/DDBJ whole genome shotgun (WGS) entry which is preliminary data.</text>
</comment>